<proteinExistence type="predicted"/>
<evidence type="ECO:0000259" key="9">
    <source>
        <dbReference type="PROSITE" id="PS50893"/>
    </source>
</evidence>
<dbReference type="GO" id="GO:0005524">
    <property type="term" value="F:ATP binding"/>
    <property type="evidence" value="ECO:0007669"/>
    <property type="project" value="UniProtKB-KW"/>
</dbReference>
<gene>
    <name evidence="11" type="ORF">FEM03_15350</name>
</gene>
<dbReference type="Gene3D" id="1.20.1560.10">
    <property type="entry name" value="ABC transporter type 1, transmembrane domain"/>
    <property type="match status" value="1"/>
</dbReference>
<evidence type="ECO:0000256" key="4">
    <source>
        <dbReference type="ARBA" id="ARBA00022741"/>
    </source>
</evidence>
<reference evidence="11 12" key="1">
    <citation type="submission" date="2019-05" db="EMBL/GenBank/DDBJ databases">
        <title>Verrucobacter flavum gen. nov., sp. nov. a new member of the family Verrucomicrobiaceae.</title>
        <authorList>
            <person name="Szuroczki S."/>
            <person name="Abbaszade G."/>
            <person name="Szabo A."/>
            <person name="Felfoldi T."/>
            <person name="Schumann P."/>
            <person name="Boka K."/>
            <person name="Keki Z."/>
            <person name="Toumi M."/>
            <person name="Toth E."/>
        </authorList>
    </citation>
    <scope>NUCLEOTIDE SEQUENCE [LARGE SCALE GENOMIC DNA]</scope>
    <source>
        <strain evidence="11 12">MG-N-17</strain>
    </source>
</reference>
<evidence type="ECO:0000259" key="10">
    <source>
        <dbReference type="PROSITE" id="PS50929"/>
    </source>
</evidence>
<dbReference type="InterPro" id="IPR011527">
    <property type="entry name" value="ABC1_TM_dom"/>
</dbReference>
<dbReference type="AlphaFoldDB" id="A0A5R8KC51"/>
<evidence type="ECO:0000313" key="12">
    <source>
        <dbReference type="Proteomes" id="UP000306196"/>
    </source>
</evidence>
<comment type="caution">
    <text evidence="11">The sequence shown here is derived from an EMBL/GenBank/DDBJ whole genome shotgun (WGS) entry which is preliminary data.</text>
</comment>
<feature type="transmembrane region" description="Helical" evidence="8">
    <location>
        <begin position="69"/>
        <end position="91"/>
    </location>
</feature>
<keyword evidence="4" id="KW-0547">Nucleotide-binding</keyword>
<evidence type="ECO:0000256" key="3">
    <source>
        <dbReference type="ARBA" id="ARBA00022692"/>
    </source>
</evidence>
<organism evidence="11 12">
    <name type="scientific">Phragmitibacter flavus</name>
    <dbReference type="NCBI Taxonomy" id="2576071"/>
    <lineage>
        <taxon>Bacteria</taxon>
        <taxon>Pseudomonadati</taxon>
        <taxon>Verrucomicrobiota</taxon>
        <taxon>Verrucomicrobiia</taxon>
        <taxon>Verrucomicrobiales</taxon>
        <taxon>Verrucomicrobiaceae</taxon>
        <taxon>Phragmitibacter</taxon>
    </lineage>
</organism>
<keyword evidence="7 8" id="KW-0472">Membrane</keyword>
<dbReference type="GO" id="GO:0016887">
    <property type="term" value="F:ATP hydrolysis activity"/>
    <property type="evidence" value="ECO:0007669"/>
    <property type="project" value="InterPro"/>
</dbReference>
<protein>
    <submittedName>
        <fullName evidence="11">ABC transporter ATP-binding protein</fullName>
    </submittedName>
</protein>
<evidence type="ECO:0000256" key="5">
    <source>
        <dbReference type="ARBA" id="ARBA00022840"/>
    </source>
</evidence>
<name>A0A5R8KC51_9BACT</name>
<dbReference type="InterPro" id="IPR027417">
    <property type="entry name" value="P-loop_NTPase"/>
</dbReference>
<dbReference type="InterPro" id="IPR003439">
    <property type="entry name" value="ABC_transporter-like_ATP-bd"/>
</dbReference>
<dbReference type="Proteomes" id="UP000306196">
    <property type="component" value="Unassembled WGS sequence"/>
</dbReference>
<dbReference type="RefSeq" id="WP_138087334.1">
    <property type="nucleotide sequence ID" value="NZ_VAUV01000011.1"/>
</dbReference>
<dbReference type="EMBL" id="VAUV01000011">
    <property type="protein sequence ID" value="TLD69876.1"/>
    <property type="molecule type" value="Genomic_DNA"/>
</dbReference>
<evidence type="ECO:0000256" key="1">
    <source>
        <dbReference type="ARBA" id="ARBA00004651"/>
    </source>
</evidence>
<accession>A0A5R8KC51</accession>
<evidence type="ECO:0000256" key="6">
    <source>
        <dbReference type="ARBA" id="ARBA00022989"/>
    </source>
</evidence>
<dbReference type="InterPro" id="IPR003593">
    <property type="entry name" value="AAA+_ATPase"/>
</dbReference>
<comment type="subcellular location">
    <subcellularLocation>
        <location evidence="1">Cell membrane</location>
        <topology evidence="1">Multi-pass membrane protein</topology>
    </subcellularLocation>
</comment>
<feature type="domain" description="ABC transmembrane type-1" evidence="10">
    <location>
        <begin position="36"/>
        <end position="315"/>
    </location>
</feature>
<feature type="transmembrane region" description="Helical" evidence="8">
    <location>
        <begin position="254"/>
        <end position="273"/>
    </location>
</feature>
<dbReference type="PANTHER" id="PTHR43394">
    <property type="entry name" value="ATP-DEPENDENT PERMEASE MDL1, MITOCHONDRIAL"/>
    <property type="match status" value="1"/>
</dbReference>
<dbReference type="SMART" id="SM00382">
    <property type="entry name" value="AAA"/>
    <property type="match status" value="1"/>
</dbReference>
<keyword evidence="5 11" id="KW-0067">ATP-binding</keyword>
<keyword evidence="2" id="KW-0813">Transport</keyword>
<dbReference type="PROSITE" id="PS50893">
    <property type="entry name" value="ABC_TRANSPORTER_2"/>
    <property type="match status" value="1"/>
</dbReference>
<evidence type="ECO:0000256" key="8">
    <source>
        <dbReference type="SAM" id="Phobius"/>
    </source>
</evidence>
<dbReference type="SUPFAM" id="SSF90123">
    <property type="entry name" value="ABC transporter transmembrane region"/>
    <property type="match status" value="1"/>
</dbReference>
<dbReference type="InterPro" id="IPR039421">
    <property type="entry name" value="Type_1_exporter"/>
</dbReference>
<dbReference type="CDD" id="cd18540">
    <property type="entry name" value="ABC_6TM_exporter_like"/>
    <property type="match status" value="1"/>
</dbReference>
<dbReference type="PROSITE" id="PS50929">
    <property type="entry name" value="ABC_TM1F"/>
    <property type="match status" value="1"/>
</dbReference>
<evidence type="ECO:0000256" key="2">
    <source>
        <dbReference type="ARBA" id="ARBA00022448"/>
    </source>
</evidence>
<dbReference type="OrthoDB" id="9761126at2"/>
<feature type="domain" description="ABC transporter" evidence="9">
    <location>
        <begin position="367"/>
        <end position="601"/>
    </location>
</feature>
<dbReference type="FunFam" id="3.40.50.300:FF:000287">
    <property type="entry name" value="Multidrug ABC transporter ATP-binding protein"/>
    <property type="match status" value="1"/>
</dbReference>
<feature type="transmembrane region" description="Helical" evidence="8">
    <location>
        <begin position="171"/>
        <end position="190"/>
    </location>
</feature>
<dbReference type="GO" id="GO:0015421">
    <property type="term" value="F:ABC-type oligopeptide transporter activity"/>
    <property type="evidence" value="ECO:0007669"/>
    <property type="project" value="TreeGrafter"/>
</dbReference>
<feature type="transmembrane region" description="Helical" evidence="8">
    <location>
        <begin position="32"/>
        <end position="57"/>
    </location>
</feature>
<keyword evidence="6 8" id="KW-1133">Transmembrane helix</keyword>
<feature type="transmembrane region" description="Helical" evidence="8">
    <location>
        <begin position="279"/>
        <end position="297"/>
    </location>
</feature>
<dbReference type="Pfam" id="PF00664">
    <property type="entry name" value="ABC_membrane"/>
    <property type="match status" value="1"/>
</dbReference>
<dbReference type="CDD" id="cd03254">
    <property type="entry name" value="ABCC_Glucan_exporter_like"/>
    <property type="match status" value="1"/>
</dbReference>
<dbReference type="GO" id="GO:0005886">
    <property type="term" value="C:plasma membrane"/>
    <property type="evidence" value="ECO:0007669"/>
    <property type="project" value="UniProtKB-SubCell"/>
</dbReference>
<dbReference type="InterPro" id="IPR036640">
    <property type="entry name" value="ABC1_TM_sf"/>
</dbReference>
<dbReference type="Pfam" id="PF00005">
    <property type="entry name" value="ABC_tran"/>
    <property type="match status" value="1"/>
</dbReference>
<feature type="transmembrane region" description="Helical" evidence="8">
    <location>
        <begin position="143"/>
        <end position="165"/>
    </location>
</feature>
<dbReference type="Gene3D" id="3.40.50.300">
    <property type="entry name" value="P-loop containing nucleotide triphosphate hydrolases"/>
    <property type="match status" value="1"/>
</dbReference>
<keyword evidence="3 8" id="KW-0812">Transmembrane</keyword>
<evidence type="ECO:0000256" key="7">
    <source>
        <dbReference type="ARBA" id="ARBA00023136"/>
    </source>
</evidence>
<dbReference type="SUPFAM" id="SSF52540">
    <property type="entry name" value="P-loop containing nucleoside triphosphate hydrolases"/>
    <property type="match status" value="1"/>
</dbReference>
<sequence length="619" mass="68267">MKDEPQEDVFSERLDLSLWSRVFRHALPHRRLLVPLAVAAVVIALCDASFALVTRWAVDSVAGKTEINLWPFILVYTGLTLALSIGVWVFINSAGGLSNNMSHDIRAACFKRLQELEFAYFDYRPTGWLISRLTSDCDKLARIIAWGSLDLVWAVCLVLVISVVLVVMQPVLGLLVLSVVPPLIFISAIFQKKMLLSSRETRKFNSMITASFAESLQGLRTTKSLVREEDNLREFQNLSSQMYEVSIRNALQSAVYIPIVLTLGSVAAGIALWRGGVVVLDGSLSLGTLVAFIFYAGQFFNPINQIAQVLVQMQGAQAAGERVLSLLATVPTIRDSEAVRARLAEWDRPDRAADLAPDGDARDIESITFENVDFSYETGEPVLKDFNLEVQSGQTIALVGASGGGKSTIVNLAARFYEPTGGRILVNGRDLKDRSLEWYQSNLGIVLQGPHLFSGSVRENIRYGRLDASDDEVEMAARSVNADGFIRALENGYDTDVGEGGNRLSTGQKQLISFARALLADPRIFIMDEATSSIDTETEQLIQQGLQAIFRGRISFVIAHRLSTIRTADRILVIEKGRILESGTHQALMAAQGHYYALYTRQFQSEQADSLLERLPVGS</sequence>
<keyword evidence="12" id="KW-1185">Reference proteome</keyword>
<dbReference type="PANTHER" id="PTHR43394:SF1">
    <property type="entry name" value="ATP-BINDING CASSETTE SUB-FAMILY B MEMBER 10, MITOCHONDRIAL"/>
    <property type="match status" value="1"/>
</dbReference>
<evidence type="ECO:0000313" key="11">
    <source>
        <dbReference type="EMBL" id="TLD69876.1"/>
    </source>
</evidence>